<reference evidence="7" key="1">
    <citation type="submission" date="2025-08" db="UniProtKB">
        <authorList>
            <consortium name="Ensembl"/>
        </authorList>
    </citation>
    <scope>IDENTIFICATION</scope>
</reference>
<dbReference type="SUPFAM" id="SSF50494">
    <property type="entry name" value="Trypsin-like serine proteases"/>
    <property type="match status" value="1"/>
</dbReference>
<dbReference type="InterPro" id="IPR001314">
    <property type="entry name" value="Peptidase_S1A"/>
</dbReference>
<dbReference type="Pfam" id="PF00089">
    <property type="entry name" value="Trypsin"/>
    <property type="match status" value="1"/>
</dbReference>
<dbReference type="InterPro" id="IPR018114">
    <property type="entry name" value="TRYPSIN_HIS"/>
</dbReference>
<dbReference type="FunFam" id="2.40.10.10:FF:000005">
    <property type="entry name" value="Serine protease 37"/>
    <property type="match status" value="1"/>
</dbReference>
<dbReference type="PROSITE" id="PS50240">
    <property type="entry name" value="TRYPSIN_DOM"/>
    <property type="match status" value="1"/>
</dbReference>
<dbReference type="InterPro" id="IPR043504">
    <property type="entry name" value="Peptidase_S1_PA_chymotrypsin"/>
</dbReference>
<dbReference type="InterPro" id="IPR009003">
    <property type="entry name" value="Peptidase_S1_PA"/>
</dbReference>
<dbReference type="CDD" id="cd00190">
    <property type="entry name" value="Tryp_SPc"/>
    <property type="match status" value="1"/>
</dbReference>
<evidence type="ECO:0000256" key="4">
    <source>
        <dbReference type="ARBA" id="ARBA00023157"/>
    </source>
</evidence>
<evidence type="ECO:0000256" key="5">
    <source>
        <dbReference type="RuleBase" id="RU363034"/>
    </source>
</evidence>
<evidence type="ECO:0000313" key="7">
    <source>
        <dbReference type="Ensembl" id="ENSNVIP00000002528.1"/>
    </source>
</evidence>
<dbReference type="GO" id="GO:0006508">
    <property type="term" value="P:proteolysis"/>
    <property type="evidence" value="ECO:0007669"/>
    <property type="project" value="UniProtKB-KW"/>
</dbReference>
<accession>A0A8C7A3R2</accession>
<keyword evidence="8" id="KW-1185">Reference proteome</keyword>
<dbReference type="AlphaFoldDB" id="A0A8C7A3R2"/>
<protein>
    <recommendedName>
        <fullName evidence="6">Peptidase S1 domain-containing protein</fullName>
    </recommendedName>
</protein>
<dbReference type="PROSITE" id="PS00134">
    <property type="entry name" value="TRYPSIN_HIS"/>
    <property type="match status" value="1"/>
</dbReference>
<evidence type="ECO:0000256" key="1">
    <source>
        <dbReference type="ARBA" id="ARBA00022670"/>
    </source>
</evidence>
<dbReference type="Proteomes" id="UP000694425">
    <property type="component" value="Unplaced"/>
</dbReference>
<evidence type="ECO:0000313" key="8">
    <source>
        <dbReference type="Proteomes" id="UP000694425"/>
    </source>
</evidence>
<dbReference type="GO" id="GO:0005737">
    <property type="term" value="C:cytoplasm"/>
    <property type="evidence" value="ECO:0007669"/>
    <property type="project" value="TreeGrafter"/>
</dbReference>
<dbReference type="InterPro" id="IPR033116">
    <property type="entry name" value="TRYPSIN_SER"/>
</dbReference>
<dbReference type="PRINTS" id="PR00722">
    <property type="entry name" value="CHYMOTRYPSIN"/>
</dbReference>
<evidence type="ECO:0000256" key="2">
    <source>
        <dbReference type="ARBA" id="ARBA00022801"/>
    </source>
</evidence>
<proteinExistence type="predicted"/>
<keyword evidence="2 5" id="KW-0378">Hydrolase</keyword>
<keyword evidence="3 5" id="KW-0720">Serine protease</keyword>
<sequence>MLPEEPFSFAVAYYRPYSLEPQLLPTCFSHPHLSFSSLWLHEHSRQAKPHSRPFMAFLQIQNPNKTCGGFLGHEDFVLTAAHCKGRVILGSHNIKEQERTQQVIPVRKAIHHSDYNPKYVFNDTMLLQLEKAHLTAQVSPLSLPKRSAQVWPGMVCSVAGWGCLSMNSTSGAWKLHEVELEVQRNKQCISCYKNSTMKKSSFKGDSGGPLVCNAAQGIVSFRKTDGEPPRVYTRISSFLHGIERTMKCFSLQGPD</sequence>
<dbReference type="SMART" id="SM00020">
    <property type="entry name" value="Tryp_SPc"/>
    <property type="match status" value="1"/>
</dbReference>
<dbReference type="InterPro" id="IPR001254">
    <property type="entry name" value="Trypsin_dom"/>
</dbReference>
<keyword evidence="1 5" id="KW-0645">Protease</keyword>
<dbReference type="Gene3D" id="2.40.10.10">
    <property type="entry name" value="Trypsin-like serine proteases"/>
    <property type="match status" value="2"/>
</dbReference>
<name>A0A8C7A3R2_NEOVI</name>
<reference evidence="7" key="2">
    <citation type="submission" date="2025-09" db="UniProtKB">
        <authorList>
            <consortium name="Ensembl"/>
        </authorList>
    </citation>
    <scope>IDENTIFICATION</scope>
</reference>
<feature type="domain" description="Peptidase S1" evidence="6">
    <location>
        <begin position="40"/>
        <end position="247"/>
    </location>
</feature>
<dbReference type="GO" id="GO:0004252">
    <property type="term" value="F:serine-type endopeptidase activity"/>
    <property type="evidence" value="ECO:0007669"/>
    <property type="project" value="InterPro"/>
</dbReference>
<dbReference type="PANTHER" id="PTHR24271">
    <property type="entry name" value="KALLIKREIN-RELATED"/>
    <property type="match status" value="1"/>
</dbReference>
<organism evidence="7 8">
    <name type="scientific">Neovison vison</name>
    <name type="common">American mink</name>
    <name type="synonym">Mustela vison</name>
    <dbReference type="NCBI Taxonomy" id="452646"/>
    <lineage>
        <taxon>Eukaryota</taxon>
        <taxon>Metazoa</taxon>
        <taxon>Chordata</taxon>
        <taxon>Craniata</taxon>
        <taxon>Vertebrata</taxon>
        <taxon>Euteleostomi</taxon>
        <taxon>Mammalia</taxon>
        <taxon>Eutheria</taxon>
        <taxon>Laurasiatheria</taxon>
        <taxon>Carnivora</taxon>
        <taxon>Caniformia</taxon>
        <taxon>Musteloidea</taxon>
        <taxon>Mustelidae</taxon>
        <taxon>Mustelinae</taxon>
        <taxon>Neogale</taxon>
    </lineage>
</organism>
<evidence type="ECO:0000256" key="3">
    <source>
        <dbReference type="ARBA" id="ARBA00022825"/>
    </source>
</evidence>
<dbReference type="PROSITE" id="PS00135">
    <property type="entry name" value="TRYPSIN_SER"/>
    <property type="match status" value="1"/>
</dbReference>
<dbReference type="PANTHER" id="PTHR24271:SF58">
    <property type="entry name" value="DUODENASE-1"/>
    <property type="match status" value="1"/>
</dbReference>
<dbReference type="Ensembl" id="ENSNVIT00000002943.1">
    <property type="protein sequence ID" value="ENSNVIP00000002528.1"/>
    <property type="gene ID" value="ENSNVIG00000001778.1"/>
</dbReference>
<dbReference type="GeneTree" id="ENSGT01030000234551"/>
<keyword evidence="4" id="KW-1015">Disulfide bond</keyword>
<evidence type="ECO:0000259" key="6">
    <source>
        <dbReference type="PROSITE" id="PS50240"/>
    </source>
</evidence>